<dbReference type="AlphaFoldDB" id="A0A1N7FY59"/>
<dbReference type="Pfam" id="PF18780">
    <property type="entry name" value="HNH_repeat"/>
    <property type="match status" value="2"/>
</dbReference>
<geneLocation type="plasmid" evidence="1">
    <name>unnamed2</name>
</geneLocation>
<dbReference type="Proteomes" id="UP000185687">
    <property type="component" value="Unassembled WGS sequence"/>
</dbReference>
<dbReference type="GeneID" id="30957834"/>
<reference evidence="1 4" key="1">
    <citation type="submission" date="2017-01" db="EMBL/GenBank/DDBJ databases">
        <title>Complete genome sequence of Haloterrigena daqingensis type strain (JX313T).</title>
        <authorList>
            <person name="Shuang W."/>
        </authorList>
    </citation>
    <scope>NUCLEOTIDE SEQUENCE [LARGE SCALE GENOMIC DNA]</scope>
    <source>
        <strain evidence="4">JX313</strain>
        <strain evidence="1">JX313T</strain>
        <plasmid evidence="4">Plasmid unnamed2</plasmid>
        <plasmid evidence="1">unnamed2</plasmid>
    </source>
</reference>
<accession>A0A1N7FY59</accession>
<evidence type="ECO:0000313" key="2">
    <source>
        <dbReference type="EMBL" id="SIS05262.1"/>
    </source>
</evidence>
<sequence length="132" mass="15248">MTNNQSFHNHEYLSDADPLADLQRLADEHGQPVLLEDVEEHGEYDPSTYFRRFESWFDARKEAGLNPEDIRPGRRVDEDDLIDAVRDLAVELGRPPSQSEMNQRGEHSITPYLRRWGTWPKALEAAGMEIVD</sequence>
<dbReference type="RefSeq" id="WP_077202647.1">
    <property type="nucleotide sequence ID" value="NZ_CP019329.1"/>
</dbReference>
<dbReference type="InterPro" id="IPR041025">
    <property type="entry name" value="HNH_repeat"/>
</dbReference>
<protein>
    <submittedName>
        <fullName evidence="2">Uncharacterized protein</fullName>
    </submittedName>
</protein>
<dbReference type="OrthoDB" id="11472at2157"/>
<evidence type="ECO:0000313" key="1">
    <source>
        <dbReference type="EMBL" id="APX98556.1"/>
    </source>
</evidence>
<keyword evidence="3" id="KW-1185">Reference proteome</keyword>
<evidence type="ECO:0000313" key="4">
    <source>
        <dbReference type="Proteomes" id="UP000187321"/>
    </source>
</evidence>
<proteinExistence type="predicted"/>
<dbReference type="KEGG" id="hda:BB347_17785"/>
<name>A0A1N7FY59_9EURY</name>
<dbReference type="Proteomes" id="UP000187321">
    <property type="component" value="Plasmid unnamed2"/>
</dbReference>
<gene>
    <name evidence="1" type="ORF">BB347_17785</name>
    <name evidence="2" type="ORF">SAMN05421809_3564</name>
</gene>
<organism evidence="2 3">
    <name type="scientific">Natronorubrum daqingense</name>
    <dbReference type="NCBI Taxonomy" id="588898"/>
    <lineage>
        <taxon>Archaea</taxon>
        <taxon>Methanobacteriati</taxon>
        <taxon>Methanobacteriota</taxon>
        <taxon>Stenosarchaea group</taxon>
        <taxon>Halobacteria</taxon>
        <taxon>Halobacteriales</taxon>
        <taxon>Natrialbaceae</taxon>
        <taxon>Natronorubrum</taxon>
    </lineage>
</organism>
<evidence type="ECO:0000313" key="3">
    <source>
        <dbReference type="Proteomes" id="UP000185687"/>
    </source>
</evidence>
<dbReference type="EMBL" id="CP019329">
    <property type="protein sequence ID" value="APX98556.1"/>
    <property type="molecule type" value="Genomic_DNA"/>
</dbReference>
<dbReference type="EMBL" id="FTNP01000008">
    <property type="protein sequence ID" value="SIS05262.1"/>
    <property type="molecule type" value="Genomic_DNA"/>
</dbReference>
<reference evidence="2 3" key="2">
    <citation type="submission" date="2017-01" db="EMBL/GenBank/DDBJ databases">
        <authorList>
            <person name="Mah S.A."/>
            <person name="Swanson W.J."/>
            <person name="Moy G.W."/>
            <person name="Vacquier V.D."/>
        </authorList>
    </citation>
    <scope>NUCLEOTIDE SEQUENCE [LARGE SCALE GENOMIC DNA]</scope>
    <source>
        <strain evidence="2 3">CGMCC 1.8909</strain>
    </source>
</reference>
<keyword evidence="1" id="KW-0614">Plasmid</keyword>